<gene>
    <name evidence="2" type="ORF">S01H1_82879</name>
</gene>
<evidence type="ECO:0000259" key="1">
    <source>
        <dbReference type="PROSITE" id="PS50994"/>
    </source>
</evidence>
<comment type="caution">
    <text evidence="2">The sequence shown here is derived from an EMBL/GenBank/DDBJ whole genome shotgun (WGS) entry which is preliminary data.</text>
</comment>
<name>X0Y9G7_9ZZZZ</name>
<dbReference type="Pfam" id="PF13683">
    <property type="entry name" value="rve_3"/>
    <property type="match status" value="1"/>
</dbReference>
<dbReference type="SUPFAM" id="SSF53098">
    <property type="entry name" value="Ribonuclease H-like"/>
    <property type="match status" value="1"/>
</dbReference>
<dbReference type="InterPro" id="IPR036397">
    <property type="entry name" value="RNaseH_sf"/>
</dbReference>
<feature type="non-terminal residue" evidence="2">
    <location>
        <position position="1"/>
    </location>
</feature>
<dbReference type="Gene3D" id="3.30.420.10">
    <property type="entry name" value="Ribonuclease H-like superfamily/Ribonuclease H"/>
    <property type="match status" value="1"/>
</dbReference>
<dbReference type="PANTHER" id="PTHR47515:SF1">
    <property type="entry name" value="BLR2054 PROTEIN"/>
    <property type="match status" value="1"/>
</dbReference>
<dbReference type="EMBL" id="BARS01056236">
    <property type="protein sequence ID" value="GAG52450.1"/>
    <property type="molecule type" value="Genomic_DNA"/>
</dbReference>
<reference evidence="2" key="1">
    <citation type="journal article" date="2014" name="Front. Microbiol.">
        <title>High frequency of phylogenetically diverse reductive dehalogenase-homologous genes in deep subseafloor sedimentary metagenomes.</title>
        <authorList>
            <person name="Kawai M."/>
            <person name="Futagami T."/>
            <person name="Toyoda A."/>
            <person name="Takaki Y."/>
            <person name="Nishi S."/>
            <person name="Hori S."/>
            <person name="Arai W."/>
            <person name="Tsubouchi T."/>
            <person name="Morono Y."/>
            <person name="Uchiyama I."/>
            <person name="Ito T."/>
            <person name="Fujiyama A."/>
            <person name="Inagaki F."/>
            <person name="Takami H."/>
        </authorList>
    </citation>
    <scope>NUCLEOTIDE SEQUENCE</scope>
    <source>
        <strain evidence="2">Expedition CK06-06</strain>
    </source>
</reference>
<dbReference type="PANTHER" id="PTHR47515">
    <property type="entry name" value="LOW CALCIUM RESPONSE LOCUS PROTEIN T"/>
    <property type="match status" value="1"/>
</dbReference>
<protein>
    <recommendedName>
        <fullName evidence="1">Integrase catalytic domain-containing protein</fullName>
    </recommendedName>
</protein>
<dbReference type="InterPro" id="IPR001584">
    <property type="entry name" value="Integrase_cat-core"/>
</dbReference>
<evidence type="ECO:0000313" key="2">
    <source>
        <dbReference type="EMBL" id="GAG52450.1"/>
    </source>
</evidence>
<dbReference type="AlphaFoldDB" id="X0Y9G7"/>
<dbReference type="GO" id="GO:0003676">
    <property type="term" value="F:nucleic acid binding"/>
    <property type="evidence" value="ECO:0007669"/>
    <property type="project" value="InterPro"/>
</dbReference>
<feature type="domain" description="Integrase catalytic" evidence="1">
    <location>
        <begin position="1"/>
        <end position="92"/>
    </location>
</feature>
<proteinExistence type="predicted"/>
<organism evidence="2">
    <name type="scientific">marine sediment metagenome</name>
    <dbReference type="NCBI Taxonomy" id="412755"/>
    <lineage>
        <taxon>unclassified sequences</taxon>
        <taxon>metagenomes</taxon>
        <taxon>ecological metagenomes</taxon>
    </lineage>
</organism>
<dbReference type="GO" id="GO:0015074">
    <property type="term" value="P:DNA integration"/>
    <property type="evidence" value="ECO:0007669"/>
    <property type="project" value="InterPro"/>
</dbReference>
<accession>X0Y9G7</accession>
<sequence length="116" mass="13526">VDNGSEFISKDVDLWAYWNHVKLDFSRPGKPTDNAYIESFNARFRLECLNEHWFLSLDDAQEKIESWRQDYNEKRPHSSLGNVPPEQFAAQNLPLKTDPIRASGTIKNDLQNFKLT</sequence>
<dbReference type="PROSITE" id="PS50994">
    <property type="entry name" value="INTEGRASE"/>
    <property type="match status" value="1"/>
</dbReference>
<dbReference type="InterPro" id="IPR012337">
    <property type="entry name" value="RNaseH-like_sf"/>
</dbReference>